<feature type="domain" description="HTH LytTR-type" evidence="3">
    <location>
        <begin position="160"/>
        <end position="251"/>
    </location>
</feature>
<feature type="modified residue" description="4-aspartylphosphate" evidence="1">
    <location>
        <position position="67"/>
    </location>
</feature>
<evidence type="ECO:0000259" key="3">
    <source>
        <dbReference type="PROSITE" id="PS50930"/>
    </source>
</evidence>
<dbReference type="AlphaFoldDB" id="A0A1I1KA14"/>
<feature type="domain" description="Response regulatory" evidence="2">
    <location>
        <begin position="16"/>
        <end position="127"/>
    </location>
</feature>
<dbReference type="Pfam" id="PF04397">
    <property type="entry name" value="LytTR"/>
    <property type="match status" value="1"/>
</dbReference>
<gene>
    <name evidence="4" type="ORF">SAMN05421747_11543</name>
</gene>
<dbReference type="InterPro" id="IPR001789">
    <property type="entry name" value="Sig_transdc_resp-reg_receiver"/>
</dbReference>
<dbReference type="PANTHER" id="PTHR37299">
    <property type="entry name" value="TRANSCRIPTIONAL REGULATOR-RELATED"/>
    <property type="match status" value="1"/>
</dbReference>
<keyword evidence="1" id="KW-0597">Phosphoprotein</keyword>
<evidence type="ECO:0000259" key="2">
    <source>
        <dbReference type="PROSITE" id="PS50110"/>
    </source>
</evidence>
<dbReference type="InterPro" id="IPR046947">
    <property type="entry name" value="LytR-like"/>
</dbReference>
<dbReference type="SMART" id="SM00448">
    <property type="entry name" value="REC"/>
    <property type="match status" value="1"/>
</dbReference>
<dbReference type="PROSITE" id="PS50110">
    <property type="entry name" value="RESPONSE_REGULATORY"/>
    <property type="match status" value="1"/>
</dbReference>
<keyword evidence="5" id="KW-1185">Reference proteome</keyword>
<dbReference type="SMART" id="SM00850">
    <property type="entry name" value="LytTR"/>
    <property type="match status" value="1"/>
</dbReference>
<dbReference type="InterPro" id="IPR007492">
    <property type="entry name" value="LytTR_DNA-bd_dom"/>
</dbReference>
<evidence type="ECO:0000313" key="5">
    <source>
        <dbReference type="Proteomes" id="UP000199577"/>
    </source>
</evidence>
<reference evidence="4 5" key="1">
    <citation type="submission" date="2016-10" db="EMBL/GenBank/DDBJ databases">
        <authorList>
            <person name="de Groot N.N."/>
        </authorList>
    </citation>
    <scope>NUCLEOTIDE SEQUENCE [LARGE SCALE GENOMIC DNA]</scope>
    <source>
        <strain evidence="4 5">DSM 22900</strain>
    </source>
</reference>
<name>A0A1I1KA14_9SPHI</name>
<dbReference type="EMBL" id="FOLL01000015">
    <property type="protein sequence ID" value="SFC57757.1"/>
    <property type="molecule type" value="Genomic_DNA"/>
</dbReference>
<dbReference type="Gene3D" id="3.40.50.2300">
    <property type="match status" value="1"/>
</dbReference>
<dbReference type="STRING" id="623281.SAMN05421747_11543"/>
<dbReference type="GO" id="GO:0000156">
    <property type="term" value="F:phosphorelay response regulator activity"/>
    <property type="evidence" value="ECO:0007669"/>
    <property type="project" value="InterPro"/>
</dbReference>
<proteinExistence type="predicted"/>
<dbReference type="Pfam" id="PF00072">
    <property type="entry name" value="Response_reg"/>
    <property type="match status" value="1"/>
</dbReference>
<dbReference type="GO" id="GO:0003677">
    <property type="term" value="F:DNA binding"/>
    <property type="evidence" value="ECO:0007669"/>
    <property type="project" value="InterPro"/>
</dbReference>
<sequence length="251" mass="28258">MRWLLWITRKEFSMNTILIADPEPACRRQIRQHIVGRPGFRVVGECGTPNETVRCVNTFEPDVLFLDIQLGGDRAFDLIRQADHLPKIIFTGCCESHALQAFDHEALDYLLKPYGAARLDAALQKVTGKPAVDVMSGNAAASVGYRKHLFVEDGGHLRRIAANDIRYLKAAGDYTVVYTDCGEFLSSSGIGCIERKMDPALFIRVHRSFIVNMERVDSCYRDIGKLYLVMENGQEISVGKHYLNHIKSLIL</sequence>
<dbReference type="OrthoDB" id="1646880at2"/>
<dbReference type="InterPro" id="IPR011006">
    <property type="entry name" value="CheY-like_superfamily"/>
</dbReference>
<dbReference type="Proteomes" id="UP000199577">
    <property type="component" value="Unassembled WGS sequence"/>
</dbReference>
<evidence type="ECO:0000313" key="4">
    <source>
        <dbReference type="EMBL" id="SFC57757.1"/>
    </source>
</evidence>
<dbReference type="Gene3D" id="2.40.50.1020">
    <property type="entry name" value="LytTr DNA-binding domain"/>
    <property type="match status" value="1"/>
</dbReference>
<accession>A0A1I1KA14</accession>
<protein>
    <submittedName>
        <fullName evidence="4">Two-component system, LytT family, response regulator</fullName>
    </submittedName>
</protein>
<evidence type="ECO:0000256" key="1">
    <source>
        <dbReference type="PROSITE-ProRule" id="PRU00169"/>
    </source>
</evidence>
<dbReference type="PROSITE" id="PS50930">
    <property type="entry name" value="HTH_LYTTR"/>
    <property type="match status" value="1"/>
</dbReference>
<organism evidence="4 5">
    <name type="scientific">Parapedobacter composti</name>
    <dbReference type="NCBI Taxonomy" id="623281"/>
    <lineage>
        <taxon>Bacteria</taxon>
        <taxon>Pseudomonadati</taxon>
        <taxon>Bacteroidota</taxon>
        <taxon>Sphingobacteriia</taxon>
        <taxon>Sphingobacteriales</taxon>
        <taxon>Sphingobacteriaceae</taxon>
        <taxon>Parapedobacter</taxon>
    </lineage>
</organism>
<dbReference type="SUPFAM" id="SSF52172">
    <property type="entry name" value="CheY-like"/>
    <property type="match status" value="1"/>
</dbReference>
<dbReference type="PANTHER" id="PTHR37299:SF1">
    <property type="entry name" value="STAGE 0 SPORULATION PROTEIN A HOMOLOG"/>
    <property type="match status" value="1"/>
</dbReference>